<gene>
    <name evidence="3" type="ORF">H1D33_15000</name>
</gene>
<feature type="domain" description="Peptidoglycan binding-like" evidence="2">
    <location>
        <begin position="76"/>
        <end position="134"/>
    </location>
</feature>
<dbReference type="AlphaFoldDB" id="A0A7L6BEC1"/>
<dbReference type="RefSeq" id="WP_181572377.1">
    <property type="nucleotide sequence ID" value="NZ_CP059322.2"/>
</dbReference>
<keyword evidence="1" id="KW-0732">Signal</keyword>
<evidence type="ECO:0000256" key="1">
    <source>
        <dbReference type="SAM" id="SignalP"/>
    </source>
</evidence>
<evidence type="ECO:0000313" key="4">
    <source>
        <dbReference type="Proteomes" id="UP000510844"/>
    </source>
</evidence>
<dbReference type="SUPFAM" id="SSF47090">
    <property type="entry name" value="PGBD-like"/>
    <property type="match status" value="1"/>
</dbReference>
<feature type="chain" id="PRO_5029489766" evidence="1">
    <location>
        <begin position="32"/>
        <end position="152"/>
    </location>
</feature>
<dbReference type="Gene3D" id="1.10.101.10">
    <property type="entry name" value="PGBD-like superfamily/PGBD"/>
    <property type="match status" value="1"/>
</dbReference>
<dbReference type="InterPro" id="IPR036366">
    <property type="entry name" value="PGBDSf"/>
</dbReference>
<reference evidence="4" key="1">
    <citation type="submission" date="2020-07" db="EMBL/GenBank/DDBJ databases">
        <title>A new Micromonospora strain with potent antibiotic activity isolated from the microbiome of a mid-Atlantic deep-sea sponge.</title>
        <authorList>
            <person name="Back C.R."/>
            <person name="Stennett H.L."/>
            <person name="Williams S.E."/>
            <person name="Wang L."/>
            <person name="Ojeda Gomez J."/>
            <person name="Abdulle O.M."/>
            <person name="Duffy T."/>
            <person name="Hendry K.R."/>
            <person name="Powell D."/>
            <person name="Stach J.E."/>
            <person name="Essex-Lopresti A.E."/>
            <person name="Willis C.L."/>
            <person name="Curnow P."/>
            <person name="Race P.R."/>
        </authorList>
    </citation>
    <scope>NUCLEOTIDE SEQUENCE [LARGE SCALE GENOMIC DNA]</scope>
    <source>
        <strain evidence="4">28ISP2-46</strain>
    </source>
</reference>
<accession>A0A7L6BEC1</accession>
<name>A0A7L6BEC1_9ACTN</name>
<feature type="signal peptide" evidence="1">
    <location>
        <begin position="1"/>
        <end position="31"/>
    </location>
</feature>
<evidence type="ECO:0000313" key="3">
    <source>
        <dbReference type="EMBL" id="QLQ40010.1"/>
    </source>
</evidence>
<dbReference type="InterPro" id="IPR036365">
    <property type="entry name" value="PGBD-like_sf"/>
</dbReference>
<protein>
    <submittedName>
        <fullName evidence="3">Peptidoglycan-binding domain-containing protein</fullName>
    </submittedName>
</protein>
<keyword evidence="4" id="KW-1185">Reference proteome</keyword>
<reference evidence="3 4" key="2">
    <citation type="journal article" date="2021" name="Mar. Drugs">
        <title>A New Micromonospora Strain with Antibiotic Activity Isolated from the Microbiome of a Mid-Atlantic Deep-Sea Sponge.</title>
        <authorList>
            <person name="Back C.R."/>
            <person name="Stennett H.L."/>
            <person name="Williams S.E."/>
            <person name="Wang L."/>
            <person name="Ojeda Gomez J."/>
            <person name="Abdulle O.M."/>
            <person name="Duffy T."/>
            <person name="Neal C."/>
            <person name="Mantell J."/>
            <person name="Jepson M.A."/>
            <person name="Hendry K.R."/>
            <person name="Powell D."/>
            <person name="Stach J.E.M."/>
            <person name="Essex-Lopresti A.E."/>
            <person name="Willis C.L."/>
            <person name="Curnow P."/>
            <person name="Race P.R."/>
        </authorList>
    </citation>
    <scope>NUCLEOTIDE SEQUENCE [LARGE SCALE GENOMIC DNA]</scope>
    <source>
        <strain evidence="3 4">28ISP2-46</strain>
    </source>
</reference>
<sequence length="152" mass="16029">MLRRLVRLGLAAALTATTAGGVVAVSAPAQAALPHCNGAGVYTSTWSGARGATAWIPAYVSSTINFNCLLIRGDHSSGVGELQRTLQGIYGKYLGPSGVDNDFGGYTQSALRSVQSDIGISADGEYGPQTRDHLCWRWTGSDNSCIWLNNNH</sequence>
<dbReference type="Pfam" id="PF01471">
    <property type="entry name" value="PG_binding_1"/>
    <property type="match status" value="1"/>
</dbReference>
<proteinExistence type="predicted"/>
<dbReference type="InterPro" id="IPR002477">
    <property type="entry name" value="Peptidoglycan-bd-like"/>
</dbReference>
<dbReference type="Proteomes" id="UP000510844">
    <property type="component" value="Chromosome"/>
</dbReference>
<dbReference type="EMBL" id="CP059322">
    <property type="protein sequence ID" value="QLQ40010.1"/>
    <property type="molecule type" value="Genomic_DNA"/>
</dbReference>
<dbReference type="KEGG" id="mfeu:H1D33_15000"/>
<evidence type="ECO:0000259" key="2">
    <source>
        <dbReference type="Pfam" id="PF01471"/>
    </source>
</evidence>
<organism evidence="3 4">
    <name type="scientific">Micromonospora robiginosa</name>
    <dbReference type="NCBI Taxonomy" id="2749844"/>
    <lineage>
        <taxon>Bacteria</taxon>
        <taxon>Bacillati</taxon>
        <taxon>Actinomycetota</taxon>
        <taxon>Actinomycetes</taxon>
        <taxon>Micromonosporales</taxon>
        <taxon>Micromonosporaceae</taxon>
        <taxon>Micromonospora</taxon>
    </lineage>
</organism>